<evidence type="ECO:0000256" key="5">
    <source>
        <dbReference type="ARBA" id="ARBA00022839"/>
    </source>
</evidence>
<dbReference type="InterPro" id="IPR051673">
    <property type="entry name" value="SSDNA_exonuclease_RecJ"/>
</dbReference>
<dbReference type="InterPro" id="IPR038763">
    <property type="entry name" value="DHH_sf"/>
</dbReference>
<sequence length="578" mass="61845">MHATNDKIWTMREPGQEVVARLVRDLSVDPLLARLLANRGVTDGAGGRRFVGATLADIRDPLLLRGMDAAVERLCTALRNGEQVCVYGDYDVDGVTGTALLVSFFREVGFSCGYHIPKRLSDGYGLSEDGIRTIADRGARVVVTVDCGIGSLAEAELCASLGVDLIITDHHTPGPELPRSLAVINPRQPGCSYPFKSLAGVGVAFNLLIALRGRLREEGRFAGGPGPNLRQYLDLVALGTVADVVPLVEENRIFVTYGLKEMTATGRVGLSALKEVAGVAGRVGCGAVGFRLAPRLNAAGRLEDASLGVELLLTGDRSRAAVLAAELDRSNGERQALERSILDEATAMVRANPAMPRKRSIVLASDSWHPGVVGIVASRLVDRFHRPTILIALQDGMGRGSGRSVPALHLLDALSACGEHLEKFGGHRQAAGLTIDEETLQIFVERFEDVCAGLLDPEDLKPVVAVDAELTAGEVIPELVDLIEDLEPFGMGNPEPLFLLRGVTVCGRRVAGGHHLQLRLDLGGRQVDAVGFNLAARDGAPGDRVDILFSAGWNNWNGRRKFQLTLKDLRRSGDGRAS</sequence>
<keyword evidence="4" id="KW-0378">Hydrolase</keyword>
<dbReference type="Gene3D" id="3.10.310.30">
    <property type="match status" value="1"/>
</dbReference>
<dbReference type="PANTHER" id="PTHR30255:SF2">
    <property type="entry name" value="SINGLE-STRANDED-DNA-SPECIFIC EXONUCLEASE RECJ"/>
    <property type="match status" value="1"/>
</dbReference>
<dbReference type="GO" id="GO:0006281">
    <property type="term" value="P:DNA repair"/>
    <property type="evidence" value="ECO:0007669"/>
    <property type="project" value="InterPro"/>
</dbReference>
<proteinExistence type="inferred from homology"/>
<dbReference type="InterPro" id="IPR003156">
    <property type="entry name" value="DHHA1_dom"/>
</dbReference>
<feature type="domain" description="DHHA1" evidence="7">
    <location>
        <begin position="362"/>
        <end position="451"/>
    </location>
</feature>
<evidence type="ECO:0000256" key="1">
    <source>
        <dbReference type="ARBA" id="ARBA00005915"/>
    </source>
</evidence>
<dbReference type="EMBL" id="JXBL01000001">
    <property type="protein sequence ID" value="KIE41531.1"/>
    <property type="molecule type" value="Genomic_DNA"/>
</dbReference>
<accession>A0A0C1QTH4</accession>
<dbReference type="GO" id="GO:0003676">
    <property type="term" value="F:nucleic acid binding"/>
    <property type="evidence" value="ECO:0007669"/>
    <property type="project" value="InterPro"/>
</dbReference>
<dbReference type="InterPro" id="IPR041122">
    <property type="entry name" value="RecJ_OB"/>
</dbReference>
<evidence type="ECO:0000259" key="6">
    <source>
        <dbReference type="Pfam" id="PF01368"/>
    </source>
</evidence>
<gene>
    <name evidence="9" type="ORF">SE37_02235</name>
</gene>
<evidence type="ECO:0000256" key="2">
    <source>
        <dbReference type="ARBA" id="ARBA00019841"/>
    </source>
</evidence>
<dbReference type="RefSeq" id="WP_039643315.1">
    <property type="nucleotide sequence ID" value="NZ_JXBL01000001.1"/>
</dbReference>
<evidence type="ECO:0000313" key="9">
    <source>
        <dbReference type="EMBL" id="KIE41531.1"/>
    </source>
</evidence>
<dbReference type="AlphaFoldDB" id="A0A0C1QTH4"/>
<keyword evidence="3" id="KW-0540">Nuclease</keyword>
<protein>
    <recommendedName>
        <fullName evidence="2">Single-stranded-DNA-specific exonuclease RecJ</fullName>
    </recommendedName>
</protein>
<evidence type="ECO:0000256" key="4">
    <source>
        <dbReference type="ARBA" id="ARBA00022801"/>
    </source>
</evidence>
<dbReference type="NCBIfam" id="TIGR00644">
    <property type="entry name" value="recJ"/>
    <property type="match status" value="1"/>
</dbReference>
<evidence type="ECO:0000313" key="10">
    <source>
        <dbReference type="Proteomes" id="UP000031433"/>
    </source>
</evidence>
<dbReference type="Pfam" id="PF02272">
    <property type="entry name" value="DHHA1"/>
    <property type="match status" value="1"/>
</dbReference>
<dbReference type="Proteomes" id="UP000031433">
    <property type="component" value="Unassembled WGS sequence"/>
</dbReference>
<keyword evidence="10" id="KW-1185">Reference proteome</keyword>
<dbReference type="GO" id="GO:0006310">
    <property type="term" value="P:DNA recombination"/>
    <property type="evidence" value="ECO:0007669"/>
    <property type="project" value="InterPro"/>
</dbReference>
<name>A0A0C1QTH4_9BACT</name>
<evidence type="ECO:0000256" key="3">
    <source>
        <dbReference type="ARBA" id="ARBA00022722"/>
    </source>
</evidence>
<feature type="domain" description="DDH" evidence="6">
    <location>
        <begin position="83"/>
        <end position="240"/>
    </location>
</feature>
<dbReference type="SUPFAM" id="SSF64182">
    <property type="entry name" value="DHH phosphoesterases"/>
    <property type="match status" value="1"/>
</dbReference>
<comment type="caution">
    <text evidence="9">The sequence shown here is derived from an EMBL/GenBank/DDBJ whole genome shotgun (WGS) entry which is preliminary data.</text>
</comment>
<dbReference type="InterPro" id="IPR001667">
    <property type="entry name" value="DDH_dom"/>
</dbReference>
<comment type="similarity">
    <text evidence="1">Belongs to the RecJ family.</text>
</comment>
<dbReference type="InterPro" id="IPR004610">
    <property type="entry name" value="RecJ"/>
</dbReference>
<keyword evidence="5 9" id="KW-0269">Exonuclease</keyword>
<dbReference type="GO" id="GO:0008409">
    <property type="term" value="F:5'-3' exonuclease activity"/>
    <property type="evidence" value="ECO:0007669"/>
    <property type="project" value="InterPro"/>
</dbReference>
<evidence type="ECO:0000259" key="8">
    <source>
        <dbReference type="Pfam" id="PF17768"/>
    </source>
</evidence>
<reference evidence="9 10" key="1">
    <citation type="submission" date="2015-01" db="EMBL/GenBank/DDBJ databases">
        <title>Genome sequence of the anaerobic bacterium Geobacter soli GSS01, a dissimilatory Fe(III) reducer from soil.</title>
        <authorList>
            <person name="Yang G."/>
            <person name="Zhou S."/>
        </authorList>
    </citation>
    <scope>NUCLEOTIDE SEQUENCE [LARGE SCALE GENOMIC DNA]</scope>
    <source>
        <strain evidence="9 10">GSS01</strain>
    </source>
</reference>
<dbReference type="PANTHER" id="PTHR30255">
    <property type="entry name" value="SINGLE-STRANDED-DNA-SPECIFIC EXONUCLEASE RECJ"/>
    <property type="match status" value="1"/>
</dbReference>
<dbReference type="Pfam" id="PF01368">
    <property type="entry name" value="DHH"/>
    <property type="match status" value="1"/>
</dbReference>
<dbReference type="Gene3D" id="3.90.1640.30">
    <property type="match status" value="1"/>
</dbReference>
<evidence type="ECO:0000259" key="7">
    <source>
        <dbReference type="Pfam" id="PF02272"/>
    </source>
</evidence>
<dbReference type="Pfam" id="PF17768">
    <property type="entry name" value="RecJ_OB"/>
    <property type="match status" value="1"/>
</dbReference>
<feature type="domain" description="RecJ OB" evidence="8">
    <location>
        <begin position="466"/>
        <end position="568"/>
    </location>
</feature>
<organism evidence="9 10">
    <name type="scientific">Geobacter soli</name>
    <dbReference type="NCBI Taxonomy" id="1510391"/>
    <lineage>
        <taxon>Bacteria</taxon>
        <taxon>Pseudomonadati</taxon>
        <taxon>Thermodesulfobacteriota</taxon>
        <taxon>Desulfuromonadia</taxon>
        <taxon>Geobacterales</taxon>
        <taxon>Geobacteraceae</taxon>
        <taxon>Geobacter</taxon>
    </lineage>
</organism>